<proteinExistence type="predicted"/>
<dbReference type="RefSeq" id="WP_047379492.1">
    <property type="nucleotide sequence ID" value="NZ_CP137047.1"/>
</dbReference>
<accession>A0A151C4H0</accession>
<name>A0A151C4H0_BIFLN</name>
<protein>
    <submittedName>
        <fullName evidence="1">Uncharacterized protein</fullName>
    </submittedName>
</protein>
<comment type="caution">
    <text evidence="1">The sequence shown here is derived from an EMBL/GenBank/DDBJ whole genome shotgun (WGS) entry which is preliminary data.</text>
</comment>
<organism evidence="1 2">
    <name type="scientific">Bifidobacterium longum</name>
    <dbReference type="NCBI Taxonomy" id="216816"/>
    <lineage>
        <taxon>Bacteria</taxon>
        <taxon>Bacillati</taxon>
        <taxon>Actinomycetota</taxon>
        <taxon>Actinomycetes</taxon>
        <taxon>Bifidobacteriales</taxon>
        <taxon>Bifidobacteriaceae</taxon>
        <taxon>Bifidobacterium</taxon>
    </lineage>
</organism>
<dbReference type="Proteomes" id="UP000265775">
    <property type="component" value="Unassembled WGS sequence"/>
</dbReference>
<dbReference type="AlphaFoldDB" id="A0A151C4H0"/>
<gene>
    <name evidence="1" type="ORF">DWV59_10585</name>
</gene>
<sequence>MTVTESLYEALKTMGEHDPHNLACVLVADAYWNLVGPTAAFGRRDRLDADRVLSWYRAHAGELRQATRDGRYVALLSDGRLPASAAGPVLANIRRVAPDACDRFLGLLADPATPVRRRLDEGLDRSDGRGSIRFNAGLLVKCWNLTGLGASLPLPF</sequence>
<evidence type="ECO:0000313" key="1">
    <source>
        <dbReference type="EMBL" id="RGW63179.1"/>
    </source>
</evidence>
<evidence type="ECO:0000313" key="2">
    <source>
        <dbReference type="Proteomes" id="UP000265775"/>
    </source>
</evidence>
<reference evidence="1 2" key="1">
    <citation type="submission" date="2018-08" db="EMBL/GenBank/DDBJ databases">
        <title>A genome reference for cultivated species of the human gut microbiota.</title>
        <authorList>
            <person name="Zou Y."/>
            <person name="Xue W."/>
            <person name="Luo G."/>
        </authorList>
    </citation>
    <scope>NUCLEOTIDE SEQUENCE [LARGE SCALE GENOMIC DNA]</scope>
    <source>
        <strain evidence="1 2">AF11-12</strain>
    </source>
</reference>
<dbReference type="EMBL" id="QSAR01000016">
    <property type="protein sequence ID" value="RGW63179.1"/>
    <property type="molecule type" value="Genomic_DNA"/>
</dbReference>